<dbReference type="RefSeq" id="XP_024400060.1">
    <property type="nucleotide sequence ID" value="XM_024544292.2"/>
</dbReference>
<reference evidence="4" key="3">
    <citation type="submission" date="2020-12" db="UniProtKB">
        <authorList>
            <consortium name="EnsemblPlants"/>
        </authorList>
    </citation>
    <scope>IDENTIFICATION</scope>
</reference>
<evidence type="ECO:0000313" key="4">
    <source>
        <dbReference type="EnsemblPlants" id="Pp3c17_18320V3.7"/>
    </source>
</evidence>
<feature type="region of interest" description="Disordered" evidence="2">
    <location>
        <begin position="1"/>
        <end position="59"/>
    </location>
</feature>
<dbReference type="Pfam" id="PF00957">
    <property type="entry name" value="Synaptobrevin"/>
    <property type="match status" value="1"/>
</dbReference>
<dbReference type="EMBL" id="ABEU02000017">
    <property type="status" value="NOT_ANNOTATED_CDS"/>
    <property type="molecule type" value="Genomic_DNA"/>
</dbReference>
<dbReference type="GeneID" id="112294116"/>
<dbReference type="Gramene" id="Pp3c17_18320V3.5">
    <property type="protein sequence ID" value="Pp3c17_18320V3.5"/>
    <property type="gene ID" value="Pp3c17_18320"/>
</dbReference>
<dbReference type="Gramene" id="Pp3c17_18320V3.8">
    <property type="protein sequence ID" value="Pp3c17_18320V3.8"/>
    <property type="gene ID" value="Pp3c17_18320"/>
</dbReference>
<dbReference type="CDD" id="cd15873">
    <property type="entry name" value="R-SNARE_STXBP5_6"/>
    <property type="match status" value="1"/>
</dbReference>
<keyword evidence="1" id="KW-0175">Coiled coil</keyword>
<dbReference type="EnsemblPlants" id="Pp3c17_18320V3.8">
    <property type="protein sequence ID" value="Pp3c17_18320V3.8"/>
    <property type="gene ID" value="Pp3c17_18320"/>
</dbReference>
<evidence type="ECO:0000259" key="3">
    <source>
        <dbReference type="PROSITE" id="PS50892"/>
    </source>
</evidence>
<evidence type="ECO:0000256" key="2">
    <source>
        <dbReference type="SAM" id="MobiDB-lite"/>
    </source>
</evidence>
<reference evidence="4 5" key="1">
    <citation type="journal article" date="2008" name="Science">
        <title>The Physcomitrella genome reveals evolutionary insights into the conquest of land by plants.</title>
        <authorList>
            <person name="Rensing S."/>
            <person name="Lang D."/>
            <person name="Zimmer A."/>
            <person name="Terry A."/>
            <person name="Salamov A."/>
            <person name="Shapiro H."/>
            <person name="Nishiyama T."/>
            <person name="Perroud P.-F."/>
            <person name="Lindquist E."/>
            <person name="Kamisugi Y."/>
            <person name="Tanahashi T."/>
            <person name="Sakakibara K."/>
            <person name="Fujita T."/>
            <person name="Oishi K."/>
            <person name="Shin-I T."/>
            <person name="Kuroki Y."/>
            <person name="Toyoda A."/>
            <person name="Suzuki Y."/>
            <person name="Hashimoto A."/>
            <person name="Yamaguchi K."/>
            <person name="Sugano A."/>
            <person name="Kohara Y."/>
            <person name="Fujiyama A."/>
            <person name="Anterola A."/>
            <person name="Aoki S."/>
            <person name="Ashton N."/>
            <person name="Barbazuk W.B."/>
            <person name="Barker E."/>
            <person name="Bennetzen J."/>
            <person name="Bezanilla M."/>
            <person name="Blankenship R."/>
            <person name="Cho S.H."/>
            <person name="Dutcher S."/>
            <person name="Estelle M."/>
            <person name="Fawcett J.A."/>
            <person name="Gundlach H."/>
            <person name="Hanada K."/>
            <person name="Heyl A."/>
            <person name="Hicks K.A."/>
            <person name="Hugh J."/>
            <person name="Lohr M."/>
            <person name="Mayer K."/>
            <person name="Melkozernov A."/>
            <person name="Murata T."/>
            <person name="Nelson D."/>
            <person name="Pils B."/>
            <person name="Prigge M."/>
            <person name="Reiss B."/>
            <person name="Renner T."/>
            <person name="Rombauts S."/>
            <person name="Rushton P."/>
            <person name="Sanderfoot A."/>
            <person name="Schween G."/>
            <person name="Shiu S.-H."/>
            <person name="Stueber K."/>
            <person name="Theodoulou F.L."/>
            <person name="Tu H."/>
            <person name="Van de Peer Y."/>
            <person name="Verrier P.J."/>
            <person name="Waters E."/>
            <person name="Wood A."/>
            <person name="Yang L."/>
            <person name="Cove D."/>
            <person name="Cuming A."/>
            <person name="Hasebe M."/>
            <person name="Lucas S."/>
            <person name="Mishler D.B."/>
            <person name="Reski R."/>
            <person name="Grigoriev I."/>
            <person name="Quatrano R.S."/>
            <person name="Boore J.L."/>
        </authorList>
    </citation>
    <scope>NUCLEOTIDE SEQUENCE [LARGE SCALE GENOMIC DNA]</scope>
    <source>
        <strain evidence="4 5">cv. Gransden 2004</strain>
    </source>
</reference>
<name>A0A7I4B7V3_PHYPA</name>
<dbReference type="KEGG" id="ppp:112294116"/>
<keyword evidence="5" id="KW-1185">Reference proteome</keyword>
<feature type="domain" description="V-SNARE coiled-coil homology" evidence="3">
    <location>
        <begin position="104"/>
        <end position="168"/>
    </location>
</feature>
<organism evidence="4 5">
    <name type="scientific">Physcomitrium patens</name>
    <name type="common">Spreading-leaved earth moss</name>
    <name type="synonym">Physcomitrella patens</name>
    <dbReference type="NCBI Taxonomy" id="3218"/>
    <lineage>
        <taxon>Eukaryota</taxon>
        <taxon>Viridiplantae</taxon>
        <taxon>Streptophyta</taxon>
        <taxon>Embryophyta</taxon>
        <taxon>Bryophyta</taxon>
        <taxon>Bryophytina</taxon>
        <taxon>Bryopsida</taxon>
        <taxon>Funariidae</taxon>
        <taxon>Funariales</taxon>
        <taxon>Funariaceae</taxon>
        <taxon>Physcomitrium</taxon>
    </lineage>
</organism>
<dbReference type="Gene3D" id="1.20.5.110">
    <property type="match status" value="1"/>
</dbReference>
<protein>
    <recommendedName>
        <fullName evidence="3">V-SNARE coiled-coil homology domain-containing protein</fullName>
    </recommendedName>
</protein>
<sequence>MQDKVNIAATKGGKALMGLIHKAKHSPEEHRTTETPNDTEGDSDELNASSPKTSMERKEKLVNKLKRGLKVGKAKNKDAEIRSQLLNEKQNEISPRLRSADSIKLAYGHKPNTDTASIAAMNKDKLIERQEKLQALDKQSEELAEGAGDFASIAEELAKRAENKKWFKL</sequence>
<dbReference type="EnsemblPlants" id="Pp3c17_18320V3.7">
    <property type="protein sequence ID" value="Pp3c17_18320V3.7"/>
    <property type="gene ID" value="Pp3c17_18320"/>
</dbReference>
<dbReference type="Gramene" id="Pp3c17_18320V3.7">
    <property type="protein sequence ID" value="Pp3c17_18320V3.7"/>
    <property type="gene ID" value="Pp3c17_18320"/>
</dbReference>
<evidence type="ECO:0000313" key="5">
    <source>
        <dbReference type="Proteomes" id="UP000006727"/>
    </source>
</evidence>
<dbReference type="RefSeq" id="XP_024400065.1">
    <property type="nucleotide sequence ID" value="XM_024544297.2"/>
</dbReference>
<dbReference type="Proteomes" id="UP000006727">
    <property type="component" value="Chromosome 17"/>
</dbReference>
<dbReference type="AlphaFoldDB" id="A0A7I4B7V3"/>
<reference evidence="4 5" key="2">
    <citation type="journal article" date="2018" name="Plant J.">
        <title>The Physcomitrella patens chromosome-scale assembly reveals moss genome structure and evolution.</title>
        <authorList>
            <person name="Lang D."/>
            <person name="Ullrich K.K."/>
            <person name="Murat F."/>
            <person name="Fuchs J."/>
            <person name="Jenkins J."/>
            <person name="Haas F.B."/>
            <person name="Piednoel M."/>
            <person name="Gundlach H."/>
            <person name="Van Bel M."/>
            <person name="Meyberg R."/>
            <person name="Vives C."/>
            <person name="Morata J."/>
            <person name="Symeonidi A."/>
            <person name="Hiss M."/>
            <person name="Muchero W."/>
            <person name="Kamisugi Y."/>
            <person name="Saleh O."/>
            <person name="Blanc G."/>
            <person name="Decker E.L."/>
            <person name="van Gessel N."/>
            <person name="Grimwood J."/>
            <person name="Hayes R.D."/>
            <person name="Graham S.W."/>
            <person name="Gunter L.E."/>
            <person name="McDaniel S.F."/>
            <person name="Hoernstein S.N.W."/>
            <person name="Larsson A."/>
            <person name="Li F.W."/>
            <person name="Perroud P.F."/>
            <person name="Phillips J."/>
            <person name="Ranjan P."/>
            <person name="Rokshar D.S."/>
            <person name="Rothfels C.J."/>
            <person name="Schneider L."/>
            <person name="Shu S."/>
            <person name="Stevenson D.W."/>
            <person name="Thummler F."/>
            <person name="Tillich M."/>
            <person name="Villarreal Aguilar J.C."/>
            <person name="Widiez T."/>
            <person name="Wong G.K."/>
            <person name="Wymore A."/>
            <person name="Zhang Y."/>
            <person name="Zimmer A.D."/>
            <person name="Quatrano R.S."/>
            <person name="Mayer K.F.X."/>
            <person name="Goodstein D."/>
            <person name="Casacuberta J.M."/>
            <person name="Vandepoele K."/>
            <person name="Reski R."/>
            <person name="Cuming A.C."/>
            <person name="Tuskan G.A."/>
            <person name="Maumus F."/>
            <person name="Salse J."/>
            <person name="Schmutz J."/>
            <person name="Rensing S.A."/>
        </authorList>
    </citation>
    <scope>NUCLEOTIDE SEQUENCE [LARGE SCALE GENOMIC DNA]</scope>
    <source>
        <strain evidence="4 5">cv. Gransden 2004</strain>
    </source>
</reference>
<gene>
    <name evidence="4" type="primary">LOC112294116</name>
</gene>
<dbReference type="EnsemblPlants" id="Pp3c17_18320V3.5">
    <property type="protein sequence ID" value="Pp3c17_18320V3.5"/>
    <property type="gene ID" value="Pp3c17_18320"/>
</dbReference>
<dbReference type="PROSITE" id="PS50892">
    <property type="entry name" value="V_SNARE"/>
    <property type="match status" value="1"/>
</dbReference>
<evidence type="ECO:0000256" key="1">
    <source>
        <dbReference type="PROSITE-ProRule" id="PRU00290"/>
    </source>
</evidence>
<dbReference type="SUPFAM" id="SSF58038">
    <property type="entry name" value="SNARE fusion complex"/>
    <property type="match status" value="1"/>
</dbReference>
<accession>A0A7I4B7V3</accession>
<dbReference type="Gramene" id="Pp3c17_18320V3.6">
    <property type="protein sequence ID" value="Pp3c17_18320V3.6"/>
    <property type="gene ID" value="Pp3c17_18320"/>
</dbReference>
<dbReference type="RefSeq" id="XP_024400062.1">
    <property type="nucleotide sequence ID" value="XM_024544294.2"/>
</dbReference>
<dbReference type="InterPro" id="IPR042855">
    <property type="entry name" value="V_SNARE_CC"/>
</dbReference>
<proteinExistence type="predicted"/>
<dbReference type="RefSeq" id="XP_024400064.1">
    <property type="nucleotide sequence ID" value="XM_024544296.2"/>
</dbReference>
<dbReference type="EnsemblPlants" id="Pp3c17_18320V3.6">
    <property type="protein sequence ID" value="Pp3c17_18320V3.6"/>
    <property type="gene ID" value="Pp3c17_18320"/>
</dbReference>
<dbReference type="OrthoDB" id="190375at2759"/>